<dbReference type="SUPFAM" id="SSF57667">
    <property type="entry name" value="beta-beta-alpha zinc fingers"/>
    <property type="match status" value="1"/>
</dbReference>
<dbReference type="PANTHER" id="PTHR45891:SF3">
    <property type="entry name" value="ZINC FINGER PROTEIN 2"/>
    <property type="match status" value="1"/>
</dbReference>
<keyword evidence="5 6" id="KW-0371">Homeobox</keyword>
<dbReference type="PROSITE" id="PS50071">
    <property type="entry name" value="HOMEOBOX_2"/>
    <property type="match status" value="1"/>
</dbReference>
<feature type="compositionally biased region" description="Polar residues" evidence="7">
    <location>
        <begin position="476"/>
        <end position="488"/>
    </location>
</feature>
<evidence type="ECO:0000313" key="9">
    <source>
        <dbReference type="EMBL" id="LAC27133.1"/>
    </source>
</evidence>
<dbReference type="InterPro" id="IPR036236">
    <property type="entry name" value="Znf_C2H2_sf"/>
</dbReference>
<evidence type="ECO:0000259" key="8">
    <source>
        <dbReference type="PROSITE" id="PS50071"/>
    </source>
</evidence>
<dbReference type="InterPro" id="IPR009057">
    <property type="entry name" value="Homeodomain-like_sf"/>
</dbReference>
<evidence type="ECO:0000256" key="3">
    <source>
        <dbReference type="ARBA" id="ARBA00022737"/>
    </source>
</evidence>
<protein>
    <submittedName>
        <fullName evidence="9">Zinc finger homeobox protein 3-like isoform X1</fullName>
    </submittedName>
</protein>
<dbReference type="EMBL" id="IACT01008021">
    <property type="protein sequence ID" value="LAC27133.1"/>
    <property type="molecule type" value="mRNA"/>
</dbReference>
<dbReference type="GO" id="GO:0046872">
    <property type="term" value="F:metal ion binding"/>
    <property type="evidence" value="ECO:0007669"/>
    <property type="project" value="UniProtKB-KW"/>
</dbReference>
<dbReference type="Pfam" id="PF00046">
    <property type="entry name" value="Homeodomain"/>
    <property type="match status" value="1"/>
</dbReference>
<dbReference type="SUPFAM" id="SSF46689">
    <property type="entry name" value="Homeodomain-like"/>
    <property type="match status" value="1"/>
</dbReference>
<feature type="region of interest" description="Disordered" evidence="7">
    <location>
        <begin position="360"/>
        <end position="452"/>
    </location>
</feature>
<dbReference type="InterPro" id="IPR013087">
    <property type="entry name" value="Znf_C2H2_type"/>
</dbReference>
<dbReference type="SMART" id="SM00389">
    <property type="entry name" value="HOX"/>
    <property type="match status" value="1"/>
</dbReference>
<feature type="compositionally biased region" description="Polar residues" evidence="7">
    <location>
        <begin position="1"/>
        <end position="12"/>
    </location>
</feature>
<evidence type="ECO:0000256" key="5">
    <source>
        <dbReference type="PROSITE-ProRule" id="PRU00108"/>
    </source>
</evidence>
<dbReference type="GO" id="GO:0005634">
    <property type="term" value="C:nucleus"/>
    <property type="evidence" value="ECO:0007669"/>
    <property type="project" value="UniProtKB-SubCell"/>
</dbReference>
<evidence type="ECO:0000256" key="6">
    <source>
        <dbReference type="RuleBase" id="RU000682"/>
    </source>
</evidence>
<dbReference type="Gene3D" id="1.10.10.60">
    <property type="entry name" value="Homeodomain-like"/>
    <property type="match status" value="1"/>
</dbReference>
<dbReference type="CDD" id="cd00086">
    <property type="entry name" value="homeodomain"/>
    <property type="match status" value="1"/>
</dbReference>
<feature type="region of interest" description="Disordered" evidence="7">
    <location>
        <begin position="526"/>
        <end position="553"/>
    </location>
</feature>
<feature type="compositionally biased region" description="Low complexity" evidence="7">
    <location>
        <begin position="425"/>
        <end position="446"/>
    </location>
</feature>
<sequence>MQQQVEQDNNGSNEEDDGAAGAGLNSLSGGGESTPGFRREGERPLDLSRPLELARSLGVNFAAAVASSHFDSDNSFATATATSNDENLDAFAKNADEKMNDKMYNMDSLLSDDEYYHMDVPEGDENEVGNCYESNPTSPASSTTGGASGGGSNKQSSSNSTTSSSNKRFRTQMSSTQVKLMKHVFVDYKTPTMAECEMFGREIQLPKRVIQVWFQNARAKGKKAKIALMKIIGQEPEPPKPPSECKVCGFEYDNKYSIQDHIFTRAHIDNMRAYIEKQKEESEKLALSGNSSSTNSINNTQAMTGNINQMPHQGLNLHQFGNACSEETSNFNINSNQFANQFHSNNLQIQMAQIMALNSQNKYDKQQHFKPQQPQQQTHLPNSMVPNLNFNGEATNNRSVGPNLNTGLESPSPTNTGKRLINEQNNTNSTNSASNNNDPNNKPNPTRIGEEDNLEAQPGDICQTNLIPEVAGTPGFNDTSSNPVSHSEATAASSATAPGGQSTTGTPAEDLNRLQLLQQVYQQMGINSGNSNSGQQQQQQQQHPLLQQPMIEG</sequence>
<organism evidence="9">
    <name type="scientific">Hirondellea gigas</name>
    <dbReference type="NCBI Taxonomy" id="1518452"/>
    <lineage>
        <taxon>Eukaryota</taxon>
        <taxon>Metazoa</taxon>
        <taxon>Ecdysozoa</taxon>
        <taxon>Arthropoda</taxon>
        <taxon>Crustacea</taxon>
        <taxon>Multicrustacea</taxon>
        <taxon>Malacostraca</taxon>
        <taxon>Eumalacostraca</taxon>
        <taxon>Peracarida</taxon>
        <taxon>Amphipoda</taxon>
        <taxon>Amphilochidea</taxon>
        <taxon>Lysianassida</taxon>
        <taxon>Lysianassidira</taxon>
        <taxon>Lysianassoidea</taxon>
        <taxon>Lysianassidae</taxon>
        <taxon>Hirondellea</taxon>
    </lineage>
</organism>
<evidence type="ECO:0000256" key="7">
    <source>
        <dbReference type="SAM" id="MobiDB-lite"/>
    </source>
</evidence>
<evidence type="ECO:0000256" key="4">
    <source>
        <dbReference type="ARBA" id="ARBA00022833"/>
    </source>
</evidence>
<dbReference type="PROSITE" id="PS00028">
    <property type="entry name" value="ZINC_FINGER_C2H2_1"/>
    <property type="match status" value="1"/>
</dbReference>
<reference evidence="9" key="1">
    <citation type="submission" date="2017-11" db="EMBL/GenBank/DDBJ databases">
        <title>The sensing device of the deep-sea amphipod.</title>
        <authorList>
            <person name="Kobayashi H."/>
            <person name="Nagahama T."/>
            <person name="Arai W."/>
            <person name="Sasagawa Y."/>
            <person name="Umeda M."/>
            <person name="Hayashi T."/>
            <person name="Nikaido I."/>
            <person name="Watanabe H."/>
            <person name="Oguri K."/>
            <person name="Kitazato H."/>
            <person name="Fujioka K."/>
            <person name="Kido Y."/>
            <person name="Takami H."/>
        </authorList>
    </citation>
    <scope>NUCLEOTIDE SEQUENCE</scope>
    <source>
        <tissue evidence="9">Whole body</tissue>
    </source>
</reference>
<keyword evidence="5 6" id="KW-0539">Nucleus</keyword>
<feature type="compositionally biased region" description="Low complexity" evidence="7">
    <location>
        <begin position="489"/>
        <end position="507"/>
    </location>
</feature>
<evidence type="ECO:0000256" key="2">
    <source>
        <dbReference type="ARBA" id="ARBA00022723"/>
    </source>
</evidence>
<proteinExistence type="evidence at transcript level"/>
<feature type="region of interest" description="Disordered" evidence="7">
    <location>
        <begin position="1"/>
        <end position="45"/>
    </location>
</feature>
<feature type="compositionally biased region" description="Low complexity" evidence="7">
    <location>
        <begin position="134"/>
        <end position="145"/>
    </location>
</feature>
<evidence type="ECO:0000256" key="1">
    <source>
        <dbReference type="ARBA" id="ARBA00004123"/>
    </source>
</evidence>
<keyword evidence="5 6" id="KW-0238">DNA-binding</keyword>
<accession>A0A6A7GAF5</accession>
<keyword evidence="4" id="KW-0862">Zinc</keyword>
<feature type="region of interest" description="Disordered" evidence="7">
    <location>
        <begin position="467"/>
        <end position="507"/>
    </location>
</feature>
<comment type="subcellular location">
    <subcellularLocation>
        <location evidence="1 5 6">Nucleus</location>
    </subcellularLocation>
</comment>
<dbReference type="GO" id="GO:0000978">
    <property type="term" value="F:RNA polymerase II cis-regulatory region sequence-specific DNA binding"/>
    <property type="evidence" value="ECO:0007669"/>
    <property type="project" value="TreeGrafter"/>
</dbReference>
<keyword evidence="3" id="KW-0677">Repeat</keyword>
<dbReference type="AlphaFoldDB" id="A0A6A7GAF5"/>
<feature type="domain" description="Homeobox" evidence="8">
    <location>
        <begin position="164"/>
        <end position="224"/>
    </location>
</feature>
<dbReference type="PANTHER" id="PTHR45891">
    <property type="entry name" value="ZINC FINGER HOMEOBOX PROTEIN"/>
    <property type="match status" value="1"/>
</dbReference>
<dbReference type="GO" id="GO:0000981">
    <property type="term" value="F:DNA-binding transcription factor activity, RNA polymerase II-specific"/>
    <property type="evidence" value="ECO:0007669"/>
    <property type="project" value="TreeGrafter"/>
</dbReference>
<name>A0A6A7GAF5_9CRUS</name>
<feature type="compositionally biased region" description="Low complexity" evidence="7">
    <location>
        <begin position="153"/>
        <end position="166"/>
    </location>
</feature>
<feature type="region of interest" description="Disordered" evidence="7">
    <location>
        <begin position="119"/>
        <end position="175"/>
    </location>
</feature>
<dbReference type="InterPro" id="IPR001356">
    <property type="entry name" value="HD"/>
</dbReference>
<feature type="compositionally biased region" description="Polar residues" evidence="7">
    <location>
        <begin position="378"/>
        <end position="417"/>
    </location>
</feature>
<feature type="DNA-binding region" description="Homeobox" evidence="5">
    <location>
        <begin position="166"/>
        <end position="225"/>
    </location>
</feature>
<dbReference type="InterPro" id="IPR051968">
    <property type="entry name" value="ZnFinger_Homeobox_TR"/>
</dbReference>
<keyword evidence="2" id="KW-0479">Metal-binding</keyword>